<accession>A0AA36A4D7</accession>
<reference evidence="1" key="1">
    <citation type="submission" date="2023-04" db="EMBL/GenBank/DDBJ databases">
        <authorList>
            <person name="Vijverberg K."/>
            <person name="Xiong W."/>
            <person name="Schranz E."/>
        </authorList>
    </citation>
    <scope>NUCLEOTIDE SEQUENCE</scope>
</reference>
<gene>
    <name evidence="1" type="ORF">LSALG_LOCUS42193</name>
</gene>
<proteinExistence type="predicted"/>
<organism evidence="1 2">
    <name type="scientific">Lactuca saligna</name>
    <name type="common">Willowleaf lettuce</name>
    <dbReference type="NCBI Taxonomy" id="75948"/>
    <lineage>
        <taxon>Eukaryota</taxon>
        <taxon>Viridiplantae</taxon>
        <taxon>Streptophyta</taxon>
        <taxon>Embryophyta</taxon>
        <taxon>Tracheophyta</taxon>
        <taxon>Spermatophyta</taxon>
        <taxon>Magnoliopsida</taxon>
        <taxon>eudicotyledons</taxon>
        <taxon>Gunneridae</taxon>
        <taxon>Pentapetalae</taxon>
        <taxon>asterids</taxon>
        <taxon>campanulids</taxon>
        <taxon>Asterales</taxon>
        <taxon>Asteraceae</taxon>
        <taxon>Cichorioideae</taxon>
        <taxon>Cichorieae</taxon>
        <taxon>Lactucinae</taxon>
        <taxon>Lactuca</taxon>
    </lineage>
</organism>
<keyword evidence="2" id="KW-1185">Reference proteome</keyword>
<protein>
    <submittedName>
        <fullName evidence="1">Uncharacterized protein</fullName>
    </submittedName>
</protein>
<dbReference type="Proteomes" id="UP001177003">
    <property type="component" value="Chromosome 9"/>
</dbReference>
<evidence type="ECO:0000313" key="1">
    <source>
        <dbReference type="EMBL" id="CAI9303783.1"/>
    </source>
</evidence>
<name>A0AA36A4D7_LACSI</name>
<evidence type="ECO:0000313" key="2">
    <source>
        <dbReference type="Proteomes" id="UP001177003"/>
    </source>
</evidence>
<sequence>MQEPIATLFFSQLTNHEKNITEHEVNEDDAMVSFAELQFNPDEEDILDNFIMSGKKFKILNSKMNSILQFLADTGRKNSVSGVEVEYLLKYQESRLKTFF</sequence>
<dbReference type="AlphaFoldDB" id="A0AA36A4D7"/>
<dbReference type="EMBL" id="OX465085">
    <property type="protein sequence ID" value="CAI9303783.1"/>
    <property type="molecule type" value="Genomic_DNA"/>
</dbReference>